<name>A0ABR2N364_9ASPA</name>
<evidence type="ECO:0000313" key="2">
    <source>
        <dbReference type="Proteomes" id="UP001412067"/>
    </source>
</evidence>
<dbReference type="Proteomes" id="UP001412067">
    <property type="component" value="Unassembled WGS sequence"/>
</dbReference>
<proteinExistence type="predicted"/>
<sequence>MGCCASSDSSAVAVTAAGAPISIAENGSLPYGRNGSSKRWIGWMKHGADEKKKKGGGYFDRKEVSGGRDDATEELLLMPGRMFMNGAREVACLFTQQGKKRTN</sequence>
<keyword evidence="2" id="KW-1185">Reference proteome</keyword>
<comment type="caution">
    <text evidence="1">The sequence shown here is derived from an EMBL/GenBank/DDBJ whole genome shotgun (WGS) entry which is preliminary data.</text>
</comment>
<dbReference type="EMBL" id="JBBWWR010000001">
    <property type="protein sequence ID" value="KAK8970683.1"/>
    <property type="molecule type" value="Genomic_DNA"/>
</dbReference>
<organism evidence="1 2">
    <name type="scientific">Platanthera guangdongensis</name>
    <dbReference type="NCBI Taxonomy" id="2320717"/>
    <lineage>
        <taxon>Eukaryota</taxon>
        <taxon>Viridiplantae</taxon>
        <taxon>Streptophyta</taxon>
        <taxon>Embryophyta</taxon>
        <taxon>Tracheophyta</taxon>
        <taxon>Spermatophyta</taxon>
        <taxon>Magnoliopsida</taxon>
        <taxon>Liliopsida</taxon>
        <taxon>Asparagales</taxon>
        <taxon>Orchidaceae</taxon>
        <taxon>Orchidoideae</taxon>
        <taxon>Orchideae</taxon>
        <taxon>Orchidinae</taxon>
        <taxon>Platanthera</taxon>
    </lineage>
</organism>
<gene>
    <name evidence="1" type="primary">PPC6-1</name>
    <name evidence="1" type="ORF">KSP40_PGU012604</name>
</gene>
<reference evidence="1 2" key="1">
    <citation type="journal article" date="2022" name="Nat. Plants">
        <title>Genomes of leafy and leafless Platanthera orchids illuminate the evolution of mycoheterotrophy.</title>
        <authorList>
            <person name="Li M.H."/>
            <person name="Liu K.W."/>
            <person name="Li Z."/>
            <person name="Lu H.C."/>
            <person name="Ye Q.L."/>
            <person name="Zhang D."/>
            <person name="Wang J.Y."/>
            <person name="Li Y.F."/>
            <person name="Zhong Z.M."/>
            <person name="Liu X."/>
            <person name="Yu X."/>
            <person name="Liu D.K."/>
            <person name="Tu X.D."/>
            <person name="Liu B."/>
            <person name="Hao Y."/>
            <person name="Liao X.Y."/>
            <person name="Jiang Y.T."/>
            <person name="Sun W.H."/>
            <person name="Chen J."/>
            <person name="Chen Y.Q."/>
            <person name="Ai Y."/>
            <person name="Zhai J.W."/>
            <person name="Wu S.S."/>
            <person name="Zhou Z."/>
            <person name="Hsiao Y.Y."/>
            <person name="Wu W.L."/>
            <person name="Chen Y.Y."/>
            <person name="Lin Y.F."/>
            <person name="Hsu J.L."/>
            <person name="Li C.Y."/>
            <person name="Wang Z.W."/>
            <person name="Zhao X."/>
            <person name="Zhong W.Y."/>
            <person name="Ma X.K."/>
            <person name="Ma L."/>
            <person name="Huang J."/>
            <person name="Chen G.Z."/>
            <person name="Huang M.Z."/>
            <person name="Huang L."/>
            <person name="Peng D.H."/>
            <person name="Luo Y.B."/>
            <person name="Zou S.Q."/>
            <person name="Chen S.P."/>
            <person name="Lan S."/>
            <person name="Tsai W.C."/>
            <person name="Van de Peer Y."/>
            <person name="Liu Z.J."/>
        </authorList>
    </citation>
    <scope>NUCLEOTIDE SEQUENCE [LARGE SCALE GENOMIC DNA]</scope>
    <source>
        <strain evidence="1">Lor288</strain>
    </source>
</reference>
<accession>A0ABR2N364</accession>
<evidence type="ECO:0000313" key="1">
    <source>
        <dbReference type="EMBL" id="KAK8970683.1"/>
    </source>
</evidence>
<protein>
    <submittedName>
        <fullName evidence="1">Uncharacterized protein</fullName>
    </submittedName>
</protein>